<protein>
    <submittedName>
        <fullName evidence="2">Uncharacterized protein</fullName>
    </submittedName>
</protein>
<organism evidence="2 3">
    <name type="scientific">Porphyra umbilicalis</name>
    <name type="common">Purple laver</name>
    <name type="synonym">Red alga</name>
    <dbReference type="NCBI Taxonomy" id="2786"/>
    <lineage>
        <taxon>Eukaryota</taxon>
        <taxon>Rhodophyta</taxon>
        <taxon>Bangiophyceae</taxon>
        <taxon>Bangiales</taxon>
        <taxon>Bangiaceae</taxon>
        <taxon>Porphyra</taxon>
    </lineage>
</organism>
<accession>A0A1X6PKP8</accession>
<reference evidence="2 3" key="1">
    <citation type="submission" date="2017-03" db="EMBL/GenBank/DDBJ databases">
        <title>WGS assembly of Porphyra umbilicalis.</title>
        <authorList>
            <person name="Brawley S.H."/>
            <person name="Blouin N.A."/>
            <person name="Ficko-Blean E."/>
            <person name="Wheeler G.L."/>
            <person name="Lohr M."/>
            <person name="Goodson H.V."/>
            <person name="Jenkins J.W."/>
            <person name="Blaby-Haas C.E."/>
            <person name="Helliwell K.E."/>
            <person name="Chan C."/>
            <person name="Marriage T."/>
            <person name="Bhattacharya D."/>
            <person name="Klein A.S."/>
            <person name="Badis Y."/>
            <person name="Brodie J."/>
            <person name="Cao Y."/>
            <person name="Collen J."/>
            <person name="Dittami S.M."/>
            <person name="Gachon C.M."/>
            <person name="Green B.R."/>
            <person name="Karpowicz S."/>
            <person name="Kim J.W."/>
            <person name="Kudahl U."/>
            <person name="Lin S."/>
            <person name="Michel G."/>
            <person name="Mittag M."/>
            <person name="Olson B.J."/>
            <person name="Pangilinan J."/>
            <person name="Peng Y."/>
            <person name="Qiu H."/>
            <person name="Shu S."/>
            <person name="Singer J.T."/>
            <person name="Smith A.G."/>
            <person name="Sprecher B.N."/>
            <person name="Wagner V."/>
            <person name="Wang W."/>
            <person name="Wang Z.-Y."/>
            <person name="Yan J."/>
            <person name="Yarish C."/>
            <person name="Zoeuner-Riek S."/>
            <person name="Zhuang Y."/>
            <person name="Zou Y."/>
            <person name="Lindquist E.A."/>
            <person name="Grimwood J."/>
            <person name="Barry K."/>
            <person name="Rokhsar D.S."/>
            <person name="Schmutz J."/>
            <person name="Stiller J.W."/>
            <person name="Grossman A.R."/>
            <person name="Prochnik S.E."/>
        </authorList>
    </citation>
    <scope>NUCLEOTIDE SEQUENCE [LARGE SCALE GENOMIC DNA]</scope>
    <source>
        <strain evidence="2">4086291</strain>
    </source>
</reference>
<feature type="region of interest" description="Disordered" evidence="1">
    <location>
        <begin position="364"/>
        <end position="385"/>
    </location>
</feature>
<feature type="region of interest" description="Disordered" evidence="1">
    <location>
        <begin position="416"/>
        <end position="438"/>
    </location>
</feature>
<proteinExistence type="predicted"/>
<feature type="region of interest" description="Disordered" evidence="1">
    <location>
        <begin position="24"/>
        <end position="88"/>
    </location>
</feature>
<name>A0A1X6PKP8_PORUM</name>
<sequence length="525" mass="52433">MRGPSAHGGRWVAATPRLHAAAWGRGARSGEWRHARGRNNAAAVGRHGAPHPLGRGPGRVGPHRRRTRIPPPRPPRVVSTPPCPPHDRHAAVTAPTDRVGGRAPSFPPPPNSGAPLRVRDAAAASRAALGRAATATAAAATRLDRGRAVAAAVAAVGEEVAATWAAVDRASLQLGGAAAYGRAAAEALAAGTGRLNEAEAVAAAAAAELLADTLAVCTPRVAGLYASIVRPAWLGGATAAAATPAAAPAPTPAAAPAPLSAAAAAAAGHPGRPGTVAGLSDGVDAAAALRAALLLPVAAAAADRQQATEAAAEGADALVAGLVGDLADARAWRDAARAMVDGWAAAGFGSPAAVVEAAAAEWGGGGGGATPGGEGGCDGRRRRGGRMGQAVDVRVDEKEGRRRAWRLGDWARREAPRGRGRRFSGGGGAGVGTCGAPGHDEEREKAIGLAAVVDLGPPSDGIRLGGFEVAAGSSTTCWPPVIPLRCGGLSRQEIPAEDCSQTKMLRDRSLPCRNHCGPYDRGHLI</sequence>
<evidence type="ECO:0000313" key="3">
    <source>
        <dbReference type="Proteomes" id="UP000218209"/>
    </source>
</evidence>
<dbReference type="AlphaFoldDB" id="A0A1X6PKP8"/>
<dbReference type="Proteomes" id="UP000218209">
    <property type="component" value="Unassembled WGS sequence"/>
</dbReference>
<keyword evidence="3" id="KW-1185">Reference proteome</keyword>
<evidence type="ECO:0000313" key="2">
    <source>
        <dbReference type="EMBL" id="OSX81437.1"/>
    </source>
</evidence>
<feature type="compositionally biased region" description="Low complexity" evidence="1">
    <location>
        <begin position="38"/>
        <end position="54"/>
    </location>
</feature>
<dbReference type="EMBL" id="KV918762">
    <property type="protein sequence ID" value="OSX81437.1"/>
    <property type="molecule type" value="Genomic_DNA"/>
</dbReference>
<feature type="compositionally biased region" description="Gly residues" evidence="1">
    <location>
        <begin position="364"/>
        <end position="376"/>
    </location>
</feature>
<feature type="compositionally biased region" description="Gly residues" evidence="1">
    <location>
        <begin position="423"/>
        <end position="435"/>
    </location>
</feature>
<gene>
    <name evidence="2" type="ORF">BU14_0021s0042</name>
</gene>
<evidence type="ECO:0000256" key="1">
    <source>
        <dbReference type="SAM" id="MobiDB-lite"/>
    </source>
</evidence>